<evidence type="ECO:0000313" key="13">
    <source>
        <dbReference type="Proteomes" id="UP001595629"/>
    </source>
</evidence>
<dbReference type="InterPro" id="IPR001958">
    <property type="entry name" value="Tet-R_TetA/multi-R_MdtG-like"/>
</dbReference>
<feature type="transmembrane region" description="Helical" evidence="10">
    <location>
        <begin position="133"/>
        <end position="154"/>
    </location>
</feature>
<evidence type="ECO:0000256" key="3">
    <source>
        <dbReference type="ARBA" id="ARBA00006236"/>
    </source>
</evidence>
<feature type="transmembrane region" description="Helical" evidence="10">
    <location>
        <begin position="160"/>
        <end position="180"/>
    </location>
</feature>
<keyword evidence="7 10" id="KW-0812">Transmembrane</keyword>
<comment type="caution">
    <text evidence="10">Lacks conserved residue(s) required for the propagation of feature annotation.</text>
</comment>
<dbReference type="PRINTS" id="PR01035">
    <property type="entry name" value="TCRTETA"/>
</dbReference>
<evidence type="ECO:0000313" key="12">
    <source>
        <dbReference type="EMBL" id="MFC3615948.1"/>
    </source>
</evidence>
<keyword evidence="8 10" id="KW-1133">Transmembrane helix</keyword>
<evidence type="ECO:0000256" key="9">
    <source>
        <dbReference type="ARBA" id="ARBA00023136"/>
    </source>
</evidence>
<feature type="transmembrane region" description="Helical" evidence="10">
    <location>
        <begin position="339"/>
        <end position="361"/>
    </location>
</feature>
<accession>A0ABV7TL77</accession>
<feature type="transmembrane region" description="Helical" evidence="10">
    <location>
        <begin position="244"/>
        <end position="263"/>
    </location>
</feature>
<keyword evidence="13" id="KW-1185">Reference proteome</keyword>
<dbReference type="RefSeq" id="WP_386737225.1">
    <property type="nucleotide sequence ID" value="NZ_JBHRXI010000025.1"/>
</dbReference>
<keyword evidence="9 10" id="KW-0472">Membrane</keyword>
<comment type="similarity">
    <text evidence="3 10">Belongs to the major facilitator superfamily. Bcr/CmlA family.</text>
</comment>
<dbReference type="NCBIfam" id="TIGR00710">
    <property type="entry name" value="efflux_Bcr_CflA"/>
    <property type="match status" value="1"/>
</dbReference>
<dbReference type="Pfam" id="PF07690">
    <property type="entry name" value="MFS_1"/>
    <property type="match status" value="1"/>
</dbReference>
<feature type="transmembrane region" description="Helical" evidence="10">
    <location>
        <begin position="212"/>
        <end position="238"/>
    </location>
</feature>
<dbReference type="CDD" id="cd17320">
    <property type="entry name" value="MFS_MdfA_MDR_like"/>
    <property type="match status" value="1"/>
</dbReference>
<feature type="transmembrane region" description="Helical" evidence="10">
    <location>
        <begin position="367"/>
        <end position="387"/>
    </location>
</feature>
<keyword evidence="6" id="KW-1003">Cell membrane</keyword>
<evidence type="ECO:0000259" key="11">
    <source>
        <dbReference type="PROSITE" id="PS50850"/>
    </source>
</evidence>
<dbReference type="PROSITE" id="PS50850">
    <property type="entry name" value="MFS"/>
    <property type="match status" value="1"/>
</dbReference>
<gene>
    <name evidence="12" type="ORF">ACFORG_19520</name>
</gene>
<comment type="function">
    <text evidence="1">Resistance to tetracycline by an active tetracycline efflux. This is an energy-dependent process that decreases the accumulation of the antibiotic in whole cells. This protein functions as a metal-tetracycline/H(+) antiporter.</text>
</comment>
<evidence type="ECO:0000256" key="4">
    <source>
        <dbReference type="ARBA" id="ARBA00007520"/>
    </source>
</evidence>
<feature type="transmembrane region" description="Helical" evidence="10">
    <location>
        <begin position="302"/>
        <end position="327"/>
    </location>
</feature>
<dbReference type="PANTHER" id="PTHR23502:SF132">
    <property type="entry name" value="POLYAMINE TRANSPORTER 2-RELATED"/>
    <property type="match status" value="1"/>
</dbReference>
<dbReference type="PANTHER" id="PTHR23502">
    <property type="entry name" value="MAJOR FACILITATOR SUPERFAMILY"/>
    <property type="match status" value="1"/>
</dbReference>
<comment type="similarity">
    <text evidence="4">Belongs to the major facilitator superfamily. TCR/Tet family.</text>
</comment>
<dbReference type="InterPro" id="IPR036259">
    <property type="entry name" value="MFS_trans_sf"/>
</dbReference>
<feature type="domain" description="Major facilitator superfamily (MFS) profile" evidence="11">
    <location>
        <begin position="9"/>
        <end position="395"/>
    </location>
</feature>
<evidence type="ECO:0000256" key="10">
    <source>
        <dbReference type="RuleBase" id="RU365088"/>
    </source>
</evidence>
<dbReference type="InterPro" id="IPR004812">
    <property type="entry name" value="Efflux_drug-R_Bcr/CmlA"/>
</dbReference>
<reference evidence="13" key="1">
    <citation type="journal article" date="2019" name="Int. J. Syst. Evol. Microbiol.">
        <title>The Global Catalogue of Microorganisms (GCM) 10K type strain sequencing project: providing services to taxonomists for standard genome sequencing and annotation.</title>
        <authorList>
            <consortium name="The Broad Institute Genomics Platform"/>
            <consortium name="The Broad Institute Genome Sequencing Center for Infectious Disease"/>
            <person name="Wu L."/>
            <person name="Ma J."/>
        </authorList>
    </citation>
    <scope>NUCLEOTIDE SEQUENCE [LARGE SCALE GENOMIC DNA]</scope>
    <source>
        <strain evidence="13">KCTC 42911</strain>
    </source>
</reference>
<dbReference type="PROSITE" id="PS00216">
    <property type="entry name" value="SUGAR_TRANSPORT_1"/>
    <property type="match status" value="1"/>
</dbReference>
<organism evidence="12 13">
    <name type="scientific">Lutimaribacter marinistellae</name>
    <dbReference type="NCBI Taxonomy" id="1820329"/>
    <lineage>
        <taxon>Bacteria</taxon>
        <taxon>Pseudomonadati</taxon>
        <taxon>Pseudomonadota</taxon>
        <taxon>Alphaproteobacteria</taxon>
        <taxon>Rhodobacterales</taxon>
        <taxon>Roseobacteraceae</taxon>
        <taxon>Lutimaribacter</taxon>
    </lineage>
</organism>
<keyword evidence="10" id="KW-0997">Cell inner membrane</keyword>
<dbReference type="InterPro" id="IPR020846">
    <property type="entry name" value="MFS_dom"/>
</dbReference>
<name>A0ABV7TL77_9RHOB</name>
<feature type="transmembrane region" description="Helical" evidence="10">
    <location>
        <begin position="75"/>
        <end position="98"/>
    </location>
</feature>
<comment type="subcellular location">
    <subcellularLocation>
        <location evidence="10">Cell inner membrane</location>
        <topology evidence="10">Multi-pass membrane protein</topology>
    </subcellularLocation>
    <subcellularLocation>
        <location evidence="2">Cell membrane</location>
        <topology evidence="2">Multi-pass membrane protein</topology>
    </subcellularLocation>
</comment>
<evidence type="ECO:0000256" key="8">
    <source>
        <dbReference type="ARBA" id="ARBA00022989"/>
    </source>
</evidence>
<evidence type="ECO:0000256" key="7">
    <source>
        <dbReference type="ARBA" id="ARBA00022692"/>
    </source>
</evidence>
<feature type="transmembrane region" description="Helical" evidence="10">
    <location>
        <begin position="44"/>
        <end position="63"/>
    </location>
</feature>
<evidence type="ECO:0000256" key="1">
    <source>
        <dbReference type="ARBA" id="ARBA00003279"/>
    </source>
</evidence>
<sequence length="400" mass="41387">MRPAKTPPHLVTLILGSALGVLSLNMFLPSLARMAEDFDVEYGLVNLSVAGYLAMTAVLQLLIGPLSDRFGRRPVLLSAMAIFVLASIGCALASSIWVFLLFRMMQGVVIAASVVSLAIVRDMYPPAEAASRLGYIGMSMALAPMLGPMLGGALDMAFGWRASFVFYTLAGLAVLGLIWFDLGETSRRASQSLAQQLSELPELAASRRFRGYVLCLGFSVGGFYTFITGAPLVAAAWFDLVPAQLGLGIGIITGGFMVGNLVTGRMATRTDPLNLVLAGRCSAVLGPFLGLGAFLLGQGSVLVFFGAAILLGLGNGLTLASVNAGLVSVRPHLAGSASGLSGAFTVALGAVLTSGVGVLVTPENAPFAVLGTMLVTSTTALIASLYVRRIERLEGAPGPA</sequence>
<comment type="caution">
    <text evidence="12">The sequence shown here is derived from an EMBL/GenBank/DDBJ whole genome shotgun (WGS) entry which is preliminary data.</text>
</comment>
<evidence type="ECO:0000256" key="2">
    <source>
        <dbReference type="ARBA" id="ARBA00004651"/>
    </source>
</evidence>
<protein>
    <recommendedName>
        <fullName evidence="10">Bcr/CflA family efflux transporter</fullName>
    </recommendedName>
</protein>
<dbReference type="EMBL" id="JBHRXI010000025">
    <property type="protein sequence ID" value="MFC3615948.1"/>
    <property type="molecule type" value="Genomic_DNA"/>
</dbReference>
<keyword evidence="5 10" id="KW-0813">Transport</keyword>
<dbReference type="InterPro" id="IPR005829">
    <property type="entry name" value="Sugar_transporter_CS"/>
</dbReference>
<dbReference type="SUPFAM" id="SSF103473">
    <property type="entry name" value="MFS general substrate transporter"/>
    <property type="match status" value="1"/>
</dbReference>
<dbReference type="Proteomes" id="UP001595629">
    <property type="component" value="Unassembled WGS sequence"/>
</dbReference>
<dbReference type="InterPro" id="IPR011701">
    <property type="entry name" value="MFS"/>
</dbReference>
<evidence type="ECO:0000256" key="5">
    <source>
        <dbReference type="ARBA" id="ARBA00022448"/>
    </source>
</evidence>
<evidence type="ECO:0000256" key="6">
    <source>
        <dbReference type="ARBA" id="ARBA00022475"/>
    </source>
</evidence>
<dbReference type="Gene3D" id="1.20.1720.10">
    <property type="entry name" value="Multidrug resistance protein D"/>
    <property type="match status" value="1"/>
</dbReference>
<feature type="transmembrane region" description="Helical" evidence="10">
    <location>
        <begin position="275"/>
        <end position="296"/>
    </location>
</feature>
<proteinExistence type="inferred from homology"/>